<dbReference type="Proteomes" id="UP001225906">
    <property type="component" value="Unassembled WGS sequence"/>
</dbReference>
<gene>
    <name evidence="2" type="ORF">Q9291_07965</name>
</gene>
<proteinExistence type="predicted"/>
<dbReference type="RefSeq" id="WP_306389494.1">
    <property type="nucleotide sequence ID" value="NZ_JAVCAP010000014.1"/>
</dbReference>
<keyword evidence="3" id="KW-1185">Reference proteome</keyword>
<feature type="chain" id="PRO_5046116696" evidence="1">
    <location>
        <begin position="20"/>
        <end position="218"/>
    </location>
</feature>
<dbReference type="InterPro" id="IPR036514">
    <property type="entry name" value="SGNH_hydro_sf"/>
</dbReference>
<organism evidence="2 3">
    <name type="scientific">Methylophilus aquaticus</name>
    <dbReference type="NCBI Taxonomy" id="1971610"/>
    <lineage>
        <taxon>Bacteria</taxon>
        <taxon>Pseudomonadati</taxon>
        <taxon>Pseudomonadota</taxon>
        <taxon>Betaproteobacteria</taxon>
        <taxon>Nitrosomonadales</taxon>
        <taxon>Methylophilaceae</taxon>
        <taxon>Methylophilus</taxon>
    </lineage>
</organism>
<dbReference type="GO" id="GO:0016787">
    <property type="term" value="F:hydrolase activity"/>
    <property type="evidence" value="ECO:0007669"/>
    <property type="project" value="UniProtKB-KW"/>
</dbReference>
<reference evidence="3" key="1">
    <citation type="journal article" date="2019" name="Int. J. Syst. Evol. Microbiol.">
        <title>The Global Catalogue of Microorganisms (GCM) 10K type strain sequencing project: providing services to taxonomists for standard genome sequencing and annotation.</title>
        <authorList>
            <consortium name="The Broad Institute Genomics Platform"/>
            <consortium name="The Broad Institute Genome Sequencing Center for Infectious Disease"/>
            <person name="Wu L."/>
            <person name="Ma J."/>
        </authorList>
    </citation>
    <scope>NUCLEOTIDE SEQUENCE [LARGE SCALE GENOMIC DNA]</scope>
    <source>
        <strain evidence="3">VKM B-3159</strain>
    </source>
</reference>
<dbReference type="EMBL" id="JAVCAP010000014">
    <property type="protein sequence ID" value="MDP8567783.1"/>
    <property type="molecule type" value="Genomic_DNA"/>
</dbReference>
<keyword evidence="2" id="KW-0378">Hydrolase</keyword>
<dbReference type="SUPFAM" id="SSF52266">
    <property type="entry name" value="SGNH hydrolase"/>
    <property type="match status" value="1"/>
</dbReference>
<name>A0ABT9JT78_9PROT</name>
<protein>
    <submittedName>
        <fullName evidence="2">SGNH/GDSL hydrolase family protein</fullName>
    </submittedName>
</protein>
<evidence type="ECO:0000313" key="2">
    <source>
        <dbReference type="EMBL" id="MDP8567783.1"/>
    </source>
</evidence>
<evidence type="ECO:0000256" key="1">
    <source>
        <dbReference type="SAM" id="SignalP"/>
    </source>
</evidence>
<dbReference type="CDD" id="cd00229">
    <property type="entry name" value="SGNH_hydrolase"/>
    <property type="match status" value="1"/>
</dbReference>
<evidence type="ECO:0000313" key="3">
    <source>
        <dbReference type="Proteomes" id="UP001225906"/>
    </source>
</evidence>
<comment type="caution">
    <text evidence="2">The sequence shown here is derived from an EMBL/GenBank/DDBJ whole genome shotgun (WGS) entry which is preliminary data.</text>
</comment>
<keyword evidence="1" id="KW-0732">Signal</keyword>
<accession>A0ABT9JT78</accession>
<feature type="signal peptide" evidence="1">
    <location>
        <begin position="1"/>
        <end position="19"/>
    </location>
</feature>
<sequence>MIKKMLWSLLLLAATQVQAKEILFIGNSITLHAPKQSIGWNGNWGMAASGANTDYAARLAAYLKQAESAADFNITRINLSGIEREAAYQFDIKTVQRLANHYDYIVIFLGDNVSVKNNQNLTDFSSNLEQLLARLPRDDASVIFVSTWWSSATVDRLLKKLSTLNGACFVDISGLSAHPEFTASFSSPQVNPDVGKHPSDAGMDQIARKIAKQLSIIK</sequence>
<dbReference type="Gene3D" id="3.40.50.1110">
    <property type="entry name" value="SGNH hydrolase"/>
    <property type="match status" value="1"/>
</dbReference>